<feature type="non-terminal residue" evidence="9">
    <location>
        <position position="399"/>
    </location>
</feature>
<keyword evidence="3" id="KW-0808">Transferase</keyword>
<gene>
    <name evidence="9" type="ORF">PACLA_8A075820</name>
</gene>
<dbReference type="InterPro" id="IPR001660">
    <property type="entry name" value="SAM"/>
</dbReference>
<keyword evidence="6" id="KW-1133">Transmembrane helix</keyword>
<dbReference type="InterPro" id="IPR045221">
    <property type="entry name" value="Sphingomyelin_synth-like"/>
</dbReference>
<accession>A0A6S7H815</accession>
<dbReference type="GO" id="GO:0046513">
    <property type="term" value="P:ceramide biosynthetic process"/>
    <property type="evidence" value="ECO:0007669"/>
    <property type="project" value="TreeGrafter"/>
</dbReference>
<dbReference type="GO" id="GO:0005886">
    <property type="term" value="C:plasma membrane"/>
    <property type="evidence" value="ECO:0007669"/>
    <property type="project" value="TreeGrafter"/>
</dbReference>
<evidence type="ECO:0000256" key="3">
    <source>
        <dbReference type="ARBA" id="ARBA00022679"/>
    </source>
</evidence>
<dbReference type="OrthoDB" id="422827at2759"/>
<dbReference type="Proteomes" id="UP001152795">
    <property type="component" value="Unassembled WGS sequence"/>
</dbReference>
<proteinExistence type="inferred from homology"/>
<organism evidence="9 10">
    <name type="scientific">Paramuricea clavata</name>
    <name type="common">Red gorgonian</name>
    <name type="synonym">Violescent sea-whip</name>
    <dbReference type="NCBI Taxonomy" id="317549"/>
    <lineage>
        <taxon>Eukaryota</taxon>
        <taxon>Metazoa</taxon>
        <taxon>Cnidaria</taxon>
        <taxon>Anthozoa</taxon>
        <taxon>Octocorallia</taxon>
        <taxon>Malacalcyonacea</taxon>
        <taxon>Plexauridae</taxon>
        <taxon>Paramuricea</taxon>
    </lineage>
</organism>
<evidence type="ECO:0000256" key="4">
    <source>
        <dbReference type="ARBA" id="ARBA00022692"/>
    </source>
</evidence>
<evidence type="ECO:0000256" key="2">
    <source>
        <dbReference type="ARBA" id="ARBA00005441"/>
    </source>
</evidence>
<keyword evidence="7" id="KW-0443">Lipid metabolism</keyword>
<evidence type="ECO:0000256" key="8">
    <source>
        <dbReference type="ARBA" id="ARBA00023136"/>
    </source>
</evidence>
<dbReference type="GO" id="GO:0047493">
    <property type="term" value="F:ceramide cholinephosphotransferase activity"/>
    <property type="evidence" value="ECO:0007669"/>
    <property type="project" value="TreeGrafter"/>
</dbReference>
<evidence type="ECO:0000256" key="5">
    <source>
        <dbReference type="ARBA" id="ARBA00022919"/>
    </source>
</evidence>
<keyword evidence="5" id="KW-0746">Sphingolipid metabolism</keyword>
<name>A0A6S7H815_PARCT</name>
<comment type="subcellular location">
    <subcellularLocation>
        <location evidence="1">Membrane</location>
        <topology evidence="1">Multi-pass membrane protein</topology>
    </subcellularLocation>
</comment>
<dbReference type="PROSITE" id="PS50105">
    <property type="entry name" value="SAM_DOMAIN"/>
    <property type="match status" value="1"/>
</dbReference>
<dbReference type="GO" id="GO:0000139">
    <property type="term" value="C:Golgi membrane"/>
    <property type="evidence" value="ECO:0007669"/>
    <property type="project" value="TreeGrafter"/>
</dbReference>
<dbReference type="EMBL" id="CACRXK020003836">
    <property type="protein sequence ID" value="CAB4000429.1"/>
    <property type="molecule type" value="Genomic_DNA"/>
</dbReference>
<keyword evidence="4" id="KW-0812">Transmembrane</keyword>
<protein>
    <submittedName>
        <fullName evidence="9">Sphingomyelin synthase-related 1, partial</fullName>
    </submittedName>
</protein>
<keyword evidence="10" id="KW-1185">Reference proteome</keyword>
<reference evidence="9" key="1">
    <citation type="submission" date="2020-04" db="EMBL/GenBank/DDBJ databases">
        <authorList>
            <person name="Alioto T."/>
            <person name="Alioto T."/>
            <person name="Gomez Garrido J."/>
        </authorList>
    </citation>
    <scope>NUCLEOTIDE SEQUENCE</scope>
    <source>
        <strain evidence="9">A484AB</strain>
    </source>
</reference>
<evidence type="ECO:0000256" key="6">
    <source>
        <dbReference type="ARBA" id="ARBA00022989"/>
    </source>
</evidence>
<dbReference type="PANTHER" id="PTHR21290">
    <property type="entry name" value="SPHINGOMYELIN SYNTHETASE"/>
    <property type="match status" value="1"/>
</dbReference>
<dbReference type="InterPro" id="IPR013761">
    <property type="entry name" value="SAM/pointed_sf"/>
</dbReference>
<dbReference type="InterPro" id="IPR025749">
    <property type="entry name" value="Sphingomyelin_synth-like_dom"/>
</dbReference>
<dbReference type="SUPFAM" id="SSF47769">
    <property type="entry name" value="SAM/Pointed domain"/>
    <property type="match status" value="1"/>
</dbReference>
<evidence type="ECO:0000313" key="9">
    <source>
        <dbReference type="EMBL" id="CAB4000429.1"/>
    </source>
</evidence>
<dbReference type="Pfam" id="PF14360">
    <property type="entry name" value="PAP2_C"/>
    <property type="match status" value="1"/>
</dbReference>
<dbReference type="Gene3D" id="1.10.150.50">
    <property type="entry name" value="Transcription Factor, Ets-1"/>
    <property type="match status" value="1"/>
</dbReference>
<dbReference type="CDD" id="cd09515">
    <property type="entry name" value="SAM_SGMS1-like"/>
    <property type="match status" value="1"/>
</dbReference>
<dbReference type="PANTHER" id="PTHR21290:SF25">
    <property type="entry name" value="SPHINGOMYELIN SYNTHASE-RELATED PROTEIN 1"/>
    <property type="match status" value="1"/>
</dbReference>
<dbReference type="AlphaFoldDB" id="A0A6S7H815"/>
<comment type="caution">
    <text evidence="9">The sequence shown here is derived from an EMBL/GenBank/DDBJ whole genome shotgun (WGS) entry which is preliminary data.</text>
</comment>
<evidence type="ECO:0000256" key="7">
    <source>
        <dbReference type="ARBA" id="ARBA00023098"/>
    </source>
</evidence>
<dbReference type="GO" id="GO:0033188">
    <property type="term" value="F:sphingomyelin synthase activity"/>
    <property type="evidence" value="ECO:0007669"/>
    <property type="project" value="TreeGrafter"/>
</dbReference>
<dbReference type="Pfam" id="PF00536">
    <property type="entry name" value="SAM_1"/>
    <property type="match status" value="1"/>
</dbReference>
<dbReference type="GO" id="GO:0005789">
    <property type="term" value="C:endoplasmic reticulum membrane"/>
    <property type="evidence" value="ECO:0007669"/>
    <property type="project" value="TreeGrafter"/>
</dbReference>
<sequence>MASNASNLASWDVDKVEQWLSENGFDSYVDLFCKTHKMDGLCLQTLTERDLKEPPMYIKVLGDVKRLWLAIVELRKSCGNCRKSLNYSRTSTPDDLKSVGDFSDGRIFTDASDSDIDPPEILLRLSSVGDTGRTLLAVVYCVMVLIITSLTMTVVHDRVPDMNRYPPLPDIFLDNMPLVPWAFYICELSASIMGFILALVIVMHKHRLILIRRICAIVGTVFLLRCVTMFLTSLSVPGVHLECSGKIYGDWETRLKRAFTIFFGGGLALNGVRSCGDYMYSGHTCAVTLLNFFISEYTPRRWSFLHTICWLLNIFGIFFILAAHEHYSIDVFIAFYISSRIFLYYHALANAQSLDNRAKLRTRIWFPLFWFFESNCKFKGRIPNEYEWPITCNTFTHQG</sequence>
<keyword evidence="8" id="KW-0472">Membrane</keyword>
<dbReference type="SMART" id="SM00454">
    <property type="entry name" value="SAM"/>
    <property type="match status" value="1"/>
</dbReference>
<comment type="similarity">
    <text evidence="2">Belongs to the sphingomyelin synthase family.</text>
</comment>
<evidence type="ECO:0000256" key="1">
    <source>
        <dbReference type="ARBA" id="ARBA00004141"/>
    </source>
</evidence>
<evidence type="ECO:0000313" key="10">
    <source>
        <dbReference type="Proteomes" id="UP001152795"/>
    </source>
</evidence>